<feature type="region of interest" description="Disordered" evidence="17">
    <location>
        <begin position="2439"/>
        <end position="2496"/>
    </location>
</feature>
<dbReference type="Pfam" id="PF16197">
    <property type="entry name" value="KAsynt_C_assoc"/>
    <property type="match status" value="1"/>
</dbReference>
<dbReference type="Pfam" id="PF21089">
    <property type="entry name" value="PKS_DH_N"/>
    <property type="match status" value="1"/>
</dbReference>
<dbReference type="PROSITE" id="PS52004">
    <property type="entry name" value="KS3_2"/>
    <property type="match status" value="1"/>
</dbReference>
<evidence type="ECO:0000256" key="10">
    <source>
        <dbReference type="ARBA" id="ARBA00023002"/>
    </source>
</evidence>
<evidence type="ECO:0000256" key="17">
    <source>
        <dbReference type="SAM" id="MobiDB-lite"/>
    </source>
</evidence>
<evidence type="ECO:0000256" key="2">
    <source>
        <dbReference type="ARBA" id="ARBA00018769"/>
    </source>
</evidence>
<evidence type="ECO:0000256" key="4">
    <source>
        <dbReference type="ARBA" id="ARBA00022516"/>
    </source>
</evidence>
<dbReference type="InterPro" id="IPR018201">
    <property type="entry name" value="Ketoacyl_synth_AS"/>
</dbReference>
<dbReference type="SMART" id="SM00826">
    <property type="entry name" value="PKS_DH"/>
    <property type="match status" value="1"/>
</dbReference>
<evidence type="ECO:0000256" key="12">
    <source>
        <dbReference type="ARBA" id="ARBA00023098"/>
    </source>
</evidence>
<dbReference type="Pfam" id="PF00698">
    <property type="entry name" value="Acyl_transf_1"/>
    <property type="match status" value="1"/>
</dbReference>
<dbReference type="GO" id="GO:0016787">
    <property type="term" value="F:hydrolase activity"/>
    <property type="evidence" value="ECO:0007669"/>
    <property type="project" value="UniProtKB-KW"/>
</dbReference>
<dbReference type="GO" id="GO:0004312">
    <property type="term" value="F:fatty acid synthase activity"/>
    <property type="evidence" value="ECO:0007669"/>
    <property type="project" value="UniProtKB-EC"/>
</dbReference>
<feature type="compositionally biased region" description="Low complexity" evidence="17">
    <location>
        <begin position="2309"/>
        <end position="2324"/>
    </location>
</feature>
<dbReference type="PANTHER" id="PTHR43775:SF7">
    <property type="entry name" value="FATTY ACID SYNTHASE"/>
    <property type="match status" value="1"/>
</dbReference>
<keyword evidence="12" id="KW-0443">Lipid metabolism</keyword>
<dbReference type="SMART" id="SM00827">
    <property type="entry name" value="PKS_AT"/>
    <property type="match status" value="1"/>
</dbReference>
<dbReference type="EC" id="2.3.1.85" evidence="1"/>
<feature type="transmembrane region" description="Helical" evidence="18">
    <location>
        <begin position="2511"/>
        <end position="2533"/>
    </location>
</feature>
<dbReference type="InterPro" id="IPR020807">
    <property type="entry name" value="PKS_DH"/>
</dbReference>
<dbReference type="Pfam" id="PF08541">
    <property type="entry name" value="ACP_syn_III_C"/>
    <property type="match status" value="1"/>
</dbReference>
<dbReference type="PROSITE" id="PS50075">
    <property type="entry name" value="CARRIER"/>
    <property type="match status" value="1"/>
</dbReference>
<dbReference type="SMART" id="SM00829">
    <property type="entry name" value="PKS_ER"/>
    <property type="match status" value="1"/>
</dbReference>
<keyword evidence="7" id="KW-0378">Hydrolase</keyword>
<dbReference type="Pfam" id="PF13602">
    <property type="entry name" value="ADH_zinc_N_2"/>
    <property type="match status" value="1"/>
</dbReference>
<dbReference type="InterPro" id="IPR013747">
    <property type="entry name" value="ACP_syn_III_C"/>
</dbReference>
<reference evidence="22 23" key="1">
    <citation type="submission" date="2023-10" db="EMBL/GenBank/DDBJ databases">
        <authorList>
            <person name="Maclean D."/>
            <person name="Macfadyen A."/>
        </authorList>
    </citation>
    <scope>NUCLEOTIDE SEQUENCE [LARGE SCALE GENOMIC DNA]</scope>
</reference>
<evidence type="ECO:0000256" key="11">
    <source>
        <dbReference type="ARBA" id="ARBA00023027"/>
    </source>
</evidence>
<keyword evidence="18" id="KW-1133">Transmembrane helix</keyword>
<dbReference type="SUPFAM" id="SSF50129">
    <property type="entry name" value="GroES-like"/>
    <property type="match status" value="1"/>
</dbReference>
<dbReference type="SUPFAM" id="SSF51735">
    <property type="entry name" value="NAD(P)-binding Rossmann-fold domains"/>
    <property type="match status" value="2"/>
</dbReference>
<dbReference type="EMBL" id="CAUYUE010000012">
    <property type="protein sequence ID" value="CAK0785518.1"/>
    <property type="molecule type" value="Genomic_DNA"/>
</dbReference>
<keyword evidence="8" id="KW-0276">Fatty acid metabolism</keyword>
<dbReference type="SUPFAM" id="SSF52151">
    <property type="entry name" value="FabD/lysophospholipase-like"/>
    <property type="match status" value="1"/>
</dbReference>
<feature type="domain" description="Ketosynthase family 3 (KS3)" evidence="20">
    <location>
        <begin position="12"/>
        <end position="429"/>
    </location>
</feature>
<dbReference type="GO" id="GO:0004315">
    <property type="term" value="F:3-oxoacyl-[acyl-carrier-protein] synthase activity"/>
    <property type="evidence" value="ECO:0007669"/>
    <property type="project" value="InterPro"/>
</dbReference>
<sequence length="3011" mass="323351">MTERQQCASARPASVDIFGYACRFPESESSQQFWANLIGGKDMVTQDARRWPAGLHDTPQRFGKLLDIASFDATFFSVHGKQAQKMDPQLRKLLEVSYEAWIDSGIDHTAMRGSNKVGVYVGCCGSEIHAQWLSNVPEITGYEQTGCTLSMFANRLSFSFDFRGPSKAVDTACSSSFLALNDAVVDLQRGRIDYAMVGGASALLRPATTVAFNQLHMVSPDGACKSFDASANGYARAEGVAVVVLRRSDVIDTPWLHVRTPYAQIVGIGTNNDGFTDKGITFPSGEAQRELGTSVCSASGIERRDISYVEAHGTGTVVGDAQELAAIDFVYGSGVRRSAADPLLIGSVKSNMGHCEGCSGLAALIKVCLAFEQRTIPGNLHFKAPNPNNTSLTNGVLKVVTEPTPWKGGLVAISNFGFGGSNVHCIVSSAAGGSRPLATTPFAEEVEDLSILPGMPKELIIPVSARTLEGAEVLLKRIAAHSKEAEMLSIPLKRIANTQAPEVAKLSVRGSVANGAAKWATVKSGQPMPVWYVFSGNGSQWPRMGQELLDSSAVFRAAIGACARVLTPLGVHLHEEFRAADGWKQPKHAMVGLTALQVGLVDMLREEYGVTHAGCLGHSSGEIAAGYADGCLTREQTVLVAYHRGRMAPDNSITGGLMAAAGLSAADAKARIEREGCREVVVGCDNSPVGVTLSGPAEQLQPLVAKLAGEGVFTREVDTLGIAYHSPALAPLTAELGKDLEKIIPEPKPRSKTWLSTCYALDDGSADADMCGVGYQVQSFVSHVRFTEATAAIPKDVLLLEVGPHALLRAPLRQNLPAHQYCHTMKKGENAAESVRECAADLWRKGATLAWPVPQDGVVTELPRDVRDALVSWNHTTEYKLPSFRATPGGQGSGMYEKVYDTSGKHAFLVDHNIDGRVLMPATSYVCTAWEAAAVAAGKDMKSFPVEFRDVQIHQAVVVTGGQKITLGVQITPDHHFFVLHAGDIICEGFVKPLKGATPLDASKAATAPTEAEWEHPETETVGSMHFYNAVSRMGLCYGPQFRMVQKLSAAADTAAQLRWDDCFIRLLDGMLQVVGFTDKALQDNMLKIPTRIRAIRIPHPEGSPLPSLLCATKRTLGSVSTPLCSIVGLELSAAPRQAEPANTRLTIKQLTFVPYGDTVDGSTERLVYREQLASYLRDSLSPILAGWEGELPEHLQKVQHMLSAVKGAGPQGAELDAFLNTPCHHMARLIRDLCEPSAVRESLKDVLKFIKDHPDHEKLYAEDPVISHNISPEAMDTVMDVVLQNMGSGFTVLEAAGGPGAILRPAFSFLNEDNHCEVLKYTCADVSGYWGPKQQEKAPGPNVHFRAWNFAGPVPEDIGVGYDLVLASNSLHASASIAEALSHAFRVLAPGGFLCIYEATGALPALLWGLAPQCWAAVDERDFALWITLPRWEALLEAAGFQKVTVRKDADGGSALMLYRKKPEEALQAAEPMFIAAPPAEAATEVMDTWLEEFRTKLADVSGLQKAAEDADSSKDAEADSAAVALAKDGRRLWLHADINSSPGAFGLFRTVFHEAADNLRLVMDNTLPSNLAPVTGRQQPFDKVQEMLAVARPLDLTQNIFQDGQWGTLRQSFLPLKDACSRPAAELENGAHMEIGVNGDLSTLYWRQNGPWDPNTVPCRVTYGALNFKDVMLAYGKLDRNLMAKGYFQGCLGFEFSGTALSGRERRVMGVARRALATQVCAQDDLMWDVPRDWTLKDAATVPVAYMTAYYALLIRGGLQPHHRVLVHSGTGAVGMAAIRICRHRGCEVFTTCGAQKKRDYLRQTFPFLDDAHIGDSRSTSFEDLIKEQTNGHGVNLALNSLADDKLLATVRCIAPHGHLLEIGKYDILKQTGLSMRPLHYNISFQGVDLDNLFLSPKLDAVARLHVLLKEGIASGEVQPLPWTVFARSKAEDAFRYLASGMHMGKVLVQVEDAEGALTHSGPPAPVAAGSPPAPAEPIMAPPVQARTVFAARPDRSYLLIGGLGGLGLALATWLAQRGAKHLILSSKRGLRSGHQQDTIAKIEAHGCAVTVSKMDVVELEEAKQLMALAESKAPLAGIFQLAMMLDDRLIAQQTGESWNRTVRPKAIGAWNTDAASRALPVLEHFIFFSSIVAAHGNAGQTSYGFANMCGSELCRARRAAGLPALAVGWGPIANVGVMAESDKAFGSRMFQLTAPQPVDEVLSVLGDVLSADQSKLPTIFNASRLRNQNAADGDDMAGGLLAAMLGMLGLEEKDVKDSDTLAGFGVDSMQTAEIRSRLQRALGRPIPLEEVGKITFGKLREIEGASGSTAASEAKATATESPAEECADEKARIVEAPGKAAEVDMSAAHRSAPVMPAKGPSTPAQLERNAAYAAGDAPEPHVLETPPRSPVMAAQPAPRAARGPQEASVAELKGRFQPVARQGEDVESVREAEPGMAYMGGRKPPAKADSASSLHPWVTGGPGSEARSGGASTPPRSVSPASASPSPSESNLAHDLAHGHALLRSPMAVVASVVLAVMAPANIALTANFLSGLPMWAMLPALVVLGAIALFAAVSWVVEANVLPSIRLQGSATGSFLRNRAVTVWALAGSSLARLNDAVLEKLSFSNVYLVDFHVFQVPDRMVHTTEEVSAAALANKDRLKIQKTARDFVMRVTSISGISSAACVPDGLWELLQGKRGDQIQPTPEDAKQETEMVLSDVVENLLQKTKTSPLEIDAVIVSCSCYAPNPSMAAMLVNKFGFRKDVLTFNLSGMGCSTSVVCVDMAKRLFKATPNMTCLVVNHENTTWNYYRGRDRAFLLPIAIFRPGGAAVLLSNRPCDAARAKYALKHTVRTHLGSDDQGYTAMGFGADAEGVQGMYMRKHVIEMAQRGLVENLRRLQPLMTPAAAKVGAWFRAGPPPAPPSVNQVFQHLLLYTGGRGVLDAMQQQLRLSDAQMAPSRETLFRFGNTSSASTWYTLANIETRKGVRQGDKVFQVGFGGGFKCNTAVWQALRDVTQSHSAWGASALEST</sequence>
<dbReference type="Gene3D" id="3.30.70.3290">
    <property type="match status" value="1"/>
</dbReference>
<keyword evidence="23" id="KW-1185">Reference proteome</keyword>
<dbReference type="InterPro" id="IPR006162">
    <property type="entry name" value="Ppantetheine_attach_site"/>
</dbReference>
<dbReference type="Pfam" id="PF00550">
    <property type="entry name" value="PP-binding"/>
    <property type="match status" value="1"/>
</dbReference>
<dbReference type="InterPro" id="IPR016039">
    <property type="entry name" value="Thiolase-like"/>
</dbReference>
<evidence type="ECO:0000256" key="7">
    <source>
        <dbReference type="ARBA" id="ARBA00022801"/>
    </source>
</evidence>
<dbReference type="PROSITE" id="PS00606">
    <property type="entry name" value="KS3_1"/>
    <property type="match status" value="1"/>
</dbReference>
<dbReference type="InterPro" id="IPR014030">
    <property type="entry name" value="Ketoacyl_synth_N"/>
</dbReference>
<keyword evidence="18" id="KW-0472">Membrane</keyword>
<dbReference type="InterPro" id="IPR001227">
    <property type="entry name" value="Ac_transferase_dom_sf"/>
</dbReference>
<dbReference type="GO" id="GO:0016020">
    <property type="term" value="C:membrane"/>
    <property type="evidence" value="ECO:0007669"/>
    <property type="project" value="InterPro"/>
</dbReference>
<dbReference type="Gene3D" id="3.40.50.720">
    <property type="entry name" value="NAD(P)-binding Rossmann-like Domain"/>
    <property type="match status" value="1"/>
</dbReference>
<dbReference type="FunFam" id="3.40.50.720:FF:000209">
    <property type="entry name" value="Polyketide synthase Pks12"/>
    <property type="match status" value="1"/>
</dbReference>
<dbReference type="SUPFAM" id="SSF47336">
    <property type="entry name" value="ACP-like"/>
    <property type="match status" value="1"/>
</dbReference>
<dbReference type="SUPFAM" id="SSF55048">
    <property type="entry name" value="Probable ACP-binding domain of malonyl-CoA ACP transacylase"/>
    <property type="match status" value="1"/>
</dbReference>
<dbReference type="InterPro" id="IPR011032">
    <property type="entry name" value="GroES-like_sf"/>
</dbReference>
<dbReference type="InterPro" id="IPR049900">
    <property type="entry name" value="PKS_mFAS_DH"/>
</dbReference>
<keyword evidence="5" id="KW-0597">Phosphoprotein</keyword>
<evidence type="ECO:0000256" key="1">
    <source>
        <dbReference type="ARBA" id="ARBA00012873"/>
    </source>
</evidence>
<dbReference type="InterPro" id="IPR029063">
    <property type="entry name" value="SAM-dependent_MTases_sf"/>
</dbReference>
<keyword evidence="10" id="KW-0560">Oxidoreductase</keyword>
<dbReference type="SUPFAM" id="SSF53901">
    <property type="entry name" value="Thiolase-like"/>
    <property type="match status" value="3"/>
</dbReference>
<dbReference type="Gene3D" id="3.90.180.10">
    <property type="entry name" value="Medium-chain alcohol dehydrogenases, catalytic domain"/>
    <property type="match status" value="1"/>
</dbReference>
<dbReference type="Proteomes" id="UP001314263">
    <property type="component" value="Unassembled WGS sequence"/>
</dbReference>
<feature type="active site" description="Proton donor; for dehydratase activity" evidence="16">
    <location>
        <position position="1069"/>
    </location>
</feature>
<comment type="caution">
    <text evidence="22">The sequence shown here is derived from an EMBL/GenBank/DDBJ whole genome shotgun (WGS) entry which is preliminary data.</text>
</comment>
<feature type="compositionally biased region" description="Low complexity" evidence="17">
    <location>
        <begin position="2396"/>
        <end position="2410"/>
    </location>
</feature>
<dbReference type="SMART" id="SM00822">
    <property type="entry name" value="PKS_KR"/>
    <property type="match status" value="1"/>
</dbReference>
<dbReference type="InterPro" id="IPR013968">
    <property type="entry name" value="PKS_KR"/>
</dbReference>
<keyword evidence="13" id="KW-0275">Fatty acid biosynthesis</keyword>
<feature type="domain" description="Carrier" evidence="19">
    <location>
        <begin position="2234"/>
        <end position="2316"/>
    </location>
</feature>
<evidence type="ECO:0000256" key="18">
    <source>
        <dbReference type="SAM" id="Phobius"/>
    </source>
</evidence>
<organism evidence="22 23">
    <name type="scientific">Coccomyxa viridis</name>
    <dbReference type="NCBI Taxonomy" id="1274662"/>
    <lineage>
        <taxon>Eukaryota</taxon>
        <taxon>Viridiplantae</taxon>
        <taxon>Chlorophyta</taxon>
        <taxon>core chlorophytes</taxon>
        <taxon>Trebouxiophyceae</taxon>
        <taxon>Trebouxiophyceae incertae sedis</taxon>
        <taxon>Coccomyxaceae</taxon>
        <taxon>Coccomyxa</taxon>
    </lineage>
</organism>
<protein>
    <recommendedName>
        <fullName evidence="2">Fatty acid synthase</fullName>
        <ecNumber evidence="1">2.3.1.85</ecNumber>
    </recommendedName>
</protein>
<feature type="region of interest" description="Disordered" evidence="17">
    <location>
        <begin position="2309"/>
        <end position="2331"/>
    </location>
</feature>
<evidence type="ECO:0000259" key="20">
    <source>
        <dbReference type="PROSITE" id="PS52004"/>
    </source>
</evidence>
<dbReference type="InterPro" id="IPR016035">
    <property type="entry name" value="Acyl_Trfase/lysoPLipase"/>
</dbReference>
<evidence type="ECO:0000256" key="16">
    <source>
        <dbReference type="PROSITE-ProRule" id="PRU01363"/>
    </source>
</evidence>
<dbReference type="CDD" id="cd05195">
    <property type="entry name" value="enoyl_red"/>
    <property type="match status" value="1"/>
</dbReference>
<dbReference type="InterPro" id="IPR036291">
    <property type="entry name" value="NAD(P)-bd_dom_sf"/>
</dbReference>
<dbReference type="InterPro" id="IPR057326">
    <property type="entry name" value="KR_dom"/>
</dbReference>
<gene>
    <name evidence="22" type="ORF">CVIRNUC_008728</name>
</gene>
<dbReference type="Gene3D" id="3.10.129.110">
    <property type="entry name" value="Polyketide synthase dehydratase"/>
    <property type="match status" value="1"/>
</dbReference>
<dbReference type="InterPro" id="IPR016036">
    <property type="entry name" value="Malonyl_transacylase_ACP-bd"/>
</dbReference>
<evidence type="ECO:0000256" key="14">
    <source>
        <dbReference type="ARBA" id="ARBA00023268"/>
    </source>
</evidence>
<dbReference type="InterPro" id="IPR049552">
    <property type="entry name" value="PKS_DH_N"/>
</dbReference>
<evidence type="ECO:0000256" key="3">
    <source>
        <dbReference type="ARBA" id="ARBA00022450"/>
    </source>
</evidence>
<dbReference type="Pfam" id="PF00109">
    <property type="entry name" value="ketoacyl-synt"/>
    <property type="match status" value="1"/>
</dbReference>
<dbReference type="GO" id="GO:0016491">
    <property type="term" value="F:oxidoreductase activity"/>
    <property type="evidence" value="ECO:0007669"/>
    <property type="project" value="UniProtKB-KW"/>
</dbReference>
<name>A0AAV1IHV7_9CHLO</name>
<keyword evidence="3" id="KW-0596">Phosphopantetheine</keyword>
<keyword evidence="4" id="KW-0444">Lipid biosynthesis</keyword>
<dbReference type="PANTHER" id="PTHR43775">
    <property type="entry name" value="FATTY ACID SYNTHASE"/>
    <property type="match status" value="1"/>
</dbReference>
<feature type="compositionally biased region" description="Low complexity" evidence="17">
    <location>
        <begin position="2474"/>
        <end position="2496"/>
    </location>
</feature>
<dbReference type="CDD" id="cd05274">
    <property type="entry name" value="KR_FAS_SDR_x"/>
    <property type="match status" value="1"/>
</dbReference>
<dbReference type="GO" id="GO:0006633">
    <property type="term" value="P:fatty acid biosynthetic process"/>
    <property type="evidence" value="ECO:0007669"/>
    <property type="project" value="UniProtKB-KW"/>
</dbReference>
<dbReference type="SUPFAM" id="SSF53335">
    <property type="entry name" value="S-adenosyl-L-methionine-dependent methyltransferases"/>
    <property type="match status" value="1"/>
</dbReference>
<dbReference type="InterPro" id="IPR036736">
    <property type="entry name" value="ACP-like_sf"/>
</dbReference>
<dbReference type="Gene3D" id="1.10.1200.10">
    <property type="entry name" value="ACP-like"/>
    <property type="match status" value="1"/>
</dbReference>
<comment type="catalytic activity">
    <reaction evidence="15">
        <text>acetyl-CoA + n malonyl-CoA + 2n NADPH + 2n H(+) = a long-chain fatty acid + (n+1) CoA + n CO2 + 2n NADP(+).</text>
        <dbReference type="EC" id="2.3.1.85"/>
    </reaction>
</comment>
<feature type="domain" description="PKS/mFAS DH" evidence="21">
    <location>
        <begin position="879"/>
        <end position="1162"/>
    </location>
</feature>
<dbReference type="Gene3D" id="3.40.47.10">
    <property type="match status" value="2"/>
</dbReference>
<evidence type="ECO:0000256" key="15">
    <source>
        <dbReference type="ARBA" id="ARBA00044883"/>
    </source>
</evidence>
<dbReference type="Pfam" id="PF08659">
    <property type="entry name" value="KR"/>
    <property type="match status" value="1"/>
</dbReference>
<feature type="transmembrane region" description="Helical" evidence="18">
    <location>
        <begin position="2539"/>
        <end position="2561"/>
    </location>
</feature>
<evidence type="ECO:0000256" key="8">
    <source>
        <dbReference type="ARBA" id="ARBA00022832"/>
    </source>
</evidence>
<keyword evidence="9" id="KW-0521">NADP</keyword>
<evidence type="ECO:0000259" key="19">
    <source>
        <dbReference type="PROSITE" id="PS50075"/>
    </source>
</evidence>
<keyword evidence="11" id="KW-0520">NAD</keyword>
<dbReference type="InterPro" id="IPR014031">
    <property type="entry name" value="Ketoacyl_synth_C"/>
</dbReference>
<evidence type="ECO:0000256" key="9">
    <source>
        <dbReference type="ARBA" id="ARBA00022857"/>
    </source>
</evidence>
<dbReference type="InterPro" id="IPR050091">
    <property type="entry name" value="PKS_NRPS_Biosynth_Enz"/>
</dbReference>
<dbReference type="Pfam" id="PF02801">
    <property type="entry name" value="Ketoacyl-synt_C"/>
    <property type="match status" value="1"/>
</dbReference>
<dbReference type="InterPro" id="IPR042104">
    <property type="entry name" value="PKS_dehydratase_sf"/>
</dbReference>
<dbReference type="Gene3D" id="3.40.50.150">
    <property type="entry name" value="Vaccinia Virus protein VP39"/>
    <property type="match status" value="1"/>
</dbReference>
<dbReference type="InterPro" id="IPR013601">
    <property type="entry name" value="FAE1_typ3_polyketide_synth"/>
</dbReference>
<evidence type="ECO:0000256" key="13">
    <source>
        <dbReference type="ARBA" id="ARBA00023160"/>
    </source>
</evidence>
<feature type="region of interest" description="Disordered" evidence="17">
    <location>
        <begin position="2380"/>
        <end position="2412"/>
    </location>
</feature>
<dbReference type="CDD" id="cd02440">
    <property type="entry name" value="AdoMet_MTases"/>
    <property type="match status" value="1"/>
</dbReference>
<keyword evidence="14" id="KW-0511">Multifunctional enzyme</keyword>
<dbReference type="PROSITE" id="PS52019">
    <property type="entry name" value="PKS_MFAS_DH"/>
    <property type="match status" value="1"/>
</dbReference>
<feature type="region of interest" description="N-terminal hotdog fold" evidence="16">
    <location>
        <begin position="879"/>
        <end position="1005"/>
    </location>
</feature>
<dbReference type="Gene3D" id="3.40.366.10">
    <property type="entry name" value="Malonyl-Coenzyme A Acyl Carrier Protein, domain 2"/>
    <property type="match status" value="1"/>
</dbReference>
<dbReference type="InterPro" id="IPR032821">
    <property type="entry name" value="PKS_assoc"/>
</dbReference>
<evidence type="ECO:0000256" key="6">
    <source>
        <dbReference type="ARBA" id="ARBA00022679"/>
    </source>
</evidence>
<keyword evidence="18" id="KW-0812">Transmembrane</keyword>
<dbReference type="Pfam" id="PF08392">
    <property type="entry name" value="FAE1_CUT1_RppA"/>
    <property type="match status" value="1"/>
</dbReference>
<evidence type="ECO:0000256" key="5">
    <source>
        <dbReference type="ARBA" id="ARBA00022553"/>
    </source>
</evidence>
<dbReference type="CDD" id="cd00833">
    <property type="entry name" value="PKS"/>
    <property type="match status" value="1"/>
</dbReference>
<dbReference type="SMART" id="SM00825">
    <property type="entry name" value="PKS_KS"/>
    <property type="match status" value="1"/>
</dbReference>
<dbReference type="InterPro" id="IPR020841">
    <property type="entry name" value="PKS_Beta-ketoAc_synthase_dom"/>
</dbReference>
<accession>A0AAV1IHV7</accession>
<dbReference type="InterPro" id="IPR020843">
    <property type="entry name" value="ER"/>
</dbReference>
<evidence type="ECO:0000313" key="22">
    <source>
        <dbReference type="EMBL" id="CAK0785518.1"/>
    </source>
</evidence>
<keyword evidence="6" id="KW-0808">Transferase</keyword>
<dbReference type="PROSITE" id="PS00012">
    <property type="entry name" value="PHOSPHOPANTETHEINE"/>
    <property type="match status" value="1"/>
</dbReference>
<feature type="region of interest" description="C-terminal hotdog fold" evidence="16">
    <location>
        <begin position="1019"/>
        <end position="1162"/>
    </location>
</feature>
<evidence type="ECO:0000313" key="23">
    <source>
        <dbReference type="Proteomes" id="UP001314263"/>
    </source>
</evidence>
<dbReference type="InterPro" id="IPR014043">
    <property type="entry name" value="Acyl_transferase_dom"/>
</dbReference>
<dbReference type="InterPro" id="IPR009081">
    <property type="entry name" value="PP-bd_ACP"/>
</dbReference>
<proteinExistence type="predicted"/>
<evidence type="ECO:0000259" key="21">
    <source>
        <dbReference type="PROSITE" id="PS52019"/>
    </source>
</evidence>
<feature type="active site" description="Proton acceptor; for dehydratase activity" evidence="16">
    <location>
        <position position="912"/>
    </location>
</feature>